<gene>
    <name evidence="2" type="ORF">BN1708_018766</name>
</gene>
<name>A0A0G4MB96_VERLO</name>
<feature type="compositionally biased region" description="Polar residues" evidence="1">
    <location>
        <begin position="88"/>
        <end position="105"/>
    </location>
</feature>
<reference evidence="2 3" key="1">
    <citation type="submission" date="2015-05" db="EMBL/GenBank/DDBJ databases">
        <authorList>
            <person name="Wang D.B."/>
            <person name="Wang M."/>
        </authorList>
    </citation>
    <scope>NUCLEOTIDE SEQUENCE [LARGE SCALE GENOMIC DNA]</scope>
    <source>
        <strain evidence="2">VL1</strain>
    </source>
</reference>
<proteinExistence type="predicted"/>
<evidence type="ECO:0000256" key="1">
    <source>
        <dbReference type="SAM" id="MobiDB-lite"/>
    </source>
</evidence>
<feature type="compositionally biased region" description="Low complexity" evidence="1">
    <location>
        <begin position="112"/>
        <end position="147"/>
    </location>
</feature>
<evidence type="ECO:0000313" key="2">
    <source>
        <dbReference type="EMBL" id="CRK31564.1"/>
    </source>
</evidence>
<accession>A0A0G4MB96</accession>
<organism evidence="2 3">
    <name type="scientific">Verticillium longisporum</name>
    <name type="common">Verticillium dahliae var. longisporum</name>
    <dbReference type="NCBI Taxonomy" id="100787"/>
    <lineage>
        <taxon>Eukaryota</taxon>
        <taxon>Fungi</taxon>
        <taxon>Dikarya</taxon>
        <taxon>Ascomycota</taxon>
        <taxon>Pezizomycotina</taxon>
        <taxon>Sordariomycetes</taxon>
        <taxon>Hypocreomycetidae</taxon>
        <taxon>Glomerellales</taxon>
        <taxon>Plectosphaerellaceae</taxon>
        <taxon>Verticillium</taxon>
    </lineage>
</organism>
<evidence type="ECO:0000313" key="3">
    <source>
        <dbReference type="Proteomes" id="UP000044602"/>
    </source>
</evidence>
<protein>
    <submittedName>
        <fullName evidence="2">Uncharacterized protein</fullName>
    </submittedName>
</protein>
<dbReference type="EMBL" id="CVQH01021789">
    <property type="protein sequence ID" value="CRK31564.1"/>
    <property type="molecule type" value="Genomic_DNA"/>
</dbReference>
<dbReference type="AlphaFoldDB" id="A0A0G4MB96"/>
<sequence>MASASPSRTSQPACVAFCPPSSCTGLGSPCTMPSSIPRRAPRCPYRAAPFVVCARSCAASLSCATILASRRTRSISSPPKPHALPKTRLSSWPLSSRKPASTLSFSRRKTRATLAPSGSPAASSPWMASSWTSVAAAPRSPGSSAARETSVSAPGAASVFPTAPPL</sequence>
<feature type="region of interest" description="Disordered" evidence="1">
    <location>
        <begin position="71"/>
        <end position="166"/>
    </location>
</feature>
<keyword evidence="3" id="KW-1185">Reference proteome</keyword>
<dbReference type="Proteomes" id="UP000044602">
    <property type="component" value="Unassembled WGS sequence"/>
</dbReference>